<comment type="caution">
    <text evidence="1">The sequence shown here is derived from an EMBL/GenBank/DDBJ whole genome shotgun (WGS) entry which is preliminary data.</text>
</comment>
<dbReference type="Pfam" id="PF14038">
    <property type="entry name" value="YqzE"/>
    <property type="match status" value="1"/>
</dbReference>
<reference evidence="1 2" key="1">
    <citation type="submission" date="2024-09" db="EMBL/GenBank/DDBJ databases">
        <authorList>
            <person name="Sun Q."/>
            <person name="Mori K."/>
        </authorList>
    </citation>
    <scope>NUCLEOTIDE SEQUENCE [LARGE SCALE GENOMIC DNA]</scope>
    <source>
        <strain evidence="1 2">NCAIM B.02529</strain>
    </source>
</reference>
<evidence type="ECO:0000313" key="2">
    <source>
        <dbReference type="Proteomes" id="UP001589836"/>
    </source>
</evidence>
<dbReference type="Proteomes" id="UP001589836">
    <property type="component" value="Unassembled WGS sequence"/>
</dbReference>
<dbReference type="InterPro" id="IPR025622">
    <property type="entry name" value="YqzE"/>
</dbReference>
<name>A0ABV6LJV5_9BACI</name>
<keyword evidence="2" id="KW-1185">Reference proteome</keyword>
<dbReference type="RefSeq" id="WP_377345155.1">
    <property type="nucleotide sequence ID" value="NZ_JBHLTP010000003.1"/>
</dbReference>
<gene>
    <name evidence="1" type="ORF">ACFFGV_03410</name>
</gene>
<dbReference type="EMBL" id="JBHLTP010000003">
    <property type="protein sequence ID" value="MFC0522634.1"/>
    <property type="molecule type" value="Genomic_DNA"/>
</dbReference>
<protein>
    <submittedName>
        <fullName evidence="1">YqzE family protein</fullName>
    </submittedName>
</protein>
<organism evidence="1 2">
    <name type="scientific">Pontibacillus salicampi</name>
    <dbReference type="NCBI Taxonomy" id="1449801"/>
    <lineage>
        <taxon>Bacteria</taxon>
        <taxon>Bacillati</taxon>
        <taxon>Bacillota</taxon>
        <taxon>Bacilli</taxon>
        <taxon>Bacillales</taxon>
        <taxon>Bacillaceae</taxon>
        <taxon>Pontibacillus</taxon>
    </lineage>
</organism>
<evidence type="ECO:0000313" key="1">
    <source>
        <dbReference type="EMBL" id="MFC0522634.1"/>
    </source>
</evidence>
<accession>A0ABV6LJV5</accession>
<proteinExistence type="predicted"/>
<sequence>MSTNDYVKFMTQEIVRYMDMPQDEKKERKRTKQEYKEPVSYKMFGMLPFALKTLFKKR</sequence>